<keyword evidence="3" id="KW-0547">Nucleotide-binding</keyword>
<dbReference type="GO" id="GO:0015658">
    <property type="term" value="F:branched-chain amino acid transmembrane transporter activity"/>
    <property type="evidence" value="ECO:0007669"/>
    <property type="project" value="InterPro"/>
</dbReference>
<dbReference type="PANTHER" id="PTHR43820">
    <property type="entry name" value="HIGH-AFFINITY BRANCHED-CHAIN AMINO ACID TRANSPORT ATP-BINDING PROTEIN LIVF"/>
    <property type="match status" value="1"/>
</dbReference>
<dbReference type="InterPro" id="IPR017871">
    <property type="entry name" value="ABC_transporter-like_CS"/>
</dbReference>
<name>A0A917W8B2_9ACTN</name>
<keyword evidence="4 7" id="KW-0067">ATP-binding</keyword>
<evidence type="ECO:0000256" key="5">
    <source>
        <dbReference type="ARBA" id="ARBA00022970"/>
    </source>
</evidence>
<dbReference type="InterPro" id="IPR003439">
    <property type="entry name" value="ABC_transporter-like_ATP-bd"/>
</dbReference>
<sequence length="241" mass="26512">MDRWVEMLEIKDLKVAYGRVRAVKGVSFTVEEGQIVCLLGTNGAGKTTTLKTISGLLRAESGEIWFDGRRIDAQPAHEIVGLGLAHSPEGRRIFPRLTVEDNLRLGAFARKDKAGIAKDLQRAYGLFPVLYERRAQPAGTFSGGEQQMLAIGRSLLSHPRLLMLDEPSMGLSPLMMQRIMTTIAELQQEGVTILLVEQNAQAALSLADYGYVLETGVITLENTGRALLSDERVRKAYLGED</sequence>
<evidence type="ECO:0000256" key="3">
    <source>
        <dbReference type="ARBA" id="ARBA00022741"/>
    </source>
</evidence>
<evidence type="ECO:0000256" key="1">
    <source>
        <dbReference type="ARBA" id="ARBA00005417"/>
    </source>
</evidence>
<dbReference type="Proteomes" id="UP000613840">
    <property type="component" value="Unassembled WGS sequence"/>
</dbReference>
<dbReference type="PROSITE" id="PS50893">
    <property type="entry name" value="ABC_TRANSPORTER_2"/>
    <property type="match status" value="1"/>
</dbReference>
<evidence type="ECO:0000256" key="4">
    <source>
        <dbReference type="ARBA" id="ARBA00022840"/>
    </source>
</evidence>
<dbReference type="SMART" id="SM00382">
    <property type="entry name" value="AAA"/>
    <property type="match status" value="1"/>
</dbReference>
<accession>A0A917W8B2</accession>
<dbReference type="InterPro" id="IPR052156">
    <property type="entry name" value="BCAA_Transport_ATP-bd_LivF"/>
</dbReference>
<evidence type="ECO:0000313" key="7">
    <source>
        <dbReference type="EMBL" id="GGL76259.1"/>
    </source>
</evidence>
<dbReference type="InterPro" id="IPR003593">
    <property type="entry name" value="AAA+_ATPase"/>
</dbReference>
<dbReference type="Gene3D" id="3.40.50.300">
    <property type="entry name" value="P-loop containing nucleotide triphosphate hydrolases"/>
    <property type="match status" value="1"/>
</dbReference>
<dbReference type="EMBL" id="BMMZ01000011">
    <property type="protein sequence ID" value="GGL76259.1"/>
    <property type="molecule type" value="Genomic_DNA"/>
</dbReference>
<comment type="similarity">
    <text evidence="1">Belongs to the ABC transporter superfamily.</text>
</comment>
<evidence type="ECO:0000259" key="6">
    <source>
        <dbReference type="PROSITE" id="PS50893"/>
    </source>
</evidence>
<gene>
    <name evidence="7" type="ORF">GCM10011575_38040</name>
</gene>
<dbReference type="GO" id="GO:0016887">
    <property type="term" value="F:ATP hydrolysis activity"/>
    <property type="evidence" value="ECO:0007669"/>
    <property type="project" value="InterPro"/>
</dbReference>
<organism evidence="7 8">
    <name type="scientific">Microlunatus endophyticus</name>
    <dbReference type="NCBI Taxonomy" id="1716077"/>
    <lineage>
        <taxon>Bacteria</taxon>
        <taxon>Bacillati</taxon>
        <taxon>Actinomycetota</taxon>
        <taxon>Actinomycetes</taxon>
        <taxon>Propionibacteriales</taxon>
        <taxon>Propionibacteriaceae</taxon>
        <taxon>Microlunatus</taxon>
    </lineage>
</organism>
<evidence type="ECO:0000256" key="2">
    <source>
        <dbReference type="ARBA" id="ARBA00022448"/>
    </source>
</evidence>
<feature type="domain" description="ABC transporter" evidence="6">
    <location>
        <begin position="8"/>
        <end position="240"/>
    </location>
</feature>
<reference evidence="7" key="1">
    <citation type="journal article" date="2014" name="Int. J. Syst. Evol. Microbiol.">
        <title>Complete genome sequence of Corynebacterium casei LMG S-19264T (=DSM 44701T), isolated from a smear-ripened cheese.</title>
        <authorList>
            <consortium name="US DOE Joint Genome Institute (JGI-PGF)"/>
            <person name="Walter F."/>
            <person name="Albersmeier A."/>
            <person name="Kalinowski J."/>
            <person name="Ruckert C."/>
        </authorList>
    </citation>
    <scope>NUCLEOTIDE SEQUENCE</scope>
    <source>
        <strain evidence="7">CGMCC 4.7306</strain>
    </source>
</reference>
<dbReference type="CDD" id="cd03224">
    <property type="entry name" value="ABC_TM1139_LivF_branched"/>
    <property type="match status" value="1"/>
</dbReference>
<evidence type="ECO:0000313" key="8">
    <source>
        <dbReference type="Proteomes" id="UP000613840"/>
    </source>
</evidence>
<dbReference type="Pfam" id="PF00005">
    <property type="entry name" value="ABC_tran"/>
    <property type="match status" value="1"/>
</dbReference>
<dbReference type="PANTHER" id="PTHR43820:SF3">
    <property type="entry name" value="BRANCHED-CHAIN AMINO ACID TRANSPORT SYSTEM,ATP-BINDING PROTEIN"/>
    <property type="match status" value="1"/>
</dbReference>
<proteinExistence type="inferred from homology"/>
<dbReference type="GO" id="GO:0005524">
    <property type="term" value="F:ATP binding"/>
    <property type="evidence" value="ECO:0007669"/>
    <property type="project" value="UniProtKB-KW"/>
</dbReference>
<keyword evidence="5" id="KW-0029">Amino-acid transport</keyword>
<protein>
    <submittedName>
        <fullName evidence="7">ABC transporter ATP-binding protein</fullName>
    </submittedName>
</protein>
<reference evidence="7" key="2">
    <citation type="submission" date="2020-09" db="EMBL/GenBank/DDBJ databases">
        <authorList>
            <person name="Sun Q."/>
            <person name="Zhou Y."/>
        </authorList>
    </citation>
    <scope>NUCLEOTIDE SEQUENCE</scope>
    <source>
        <strain evidence="7">CGMCC 4.7306</strain>
    </source>
</reference>
<dbReference type="GO" id="GO:0015807">
    <property type="term" value="P:L-amino acid transport"/>
    <property type="evidence" value="ECO:0007669"/>
    <property type="project" value="TreeGrafter"/>
</dbReference>
<dbReference type="PIRSF" id="PIRSF039137">
    <property type="entry name" value="ABC_branched_ATPase"/>
    <property type="match status" value="1"/>
</dbReference>
<dbReference type="SUPFAM" id="SSF52540">
    <property type="entry name" value="P-loop containing nucleoside triphosphate hydrolases"/>
    <property type="match status" value="1"/>
</dbReference>
<keyword evidence="8" id="KW-1185">Reference proteome</keyword>
<comment type="caution">
    <text evidence="7">The sequence shown here is derived from an EMBL/GenBank/DDBJ whole genome shotgun (WGS) entry which is preliminary data.</text>
</comment>
<dbReference type="InterPro" id="IPR027417">
    <property type="entry name" value="P-loop_NTPase"/>
</dbReference>
<dbReference type="AlphaFoldDB" id="A0A917W8B2"/>
<dbReference type="InterPro" id="IPR030660">
    <property type="entry name" value="ABC_branched_ATPase_LivF/BraG"/>
</dbReference>
<dbReference type="PROSITE" id="PS00211">
    <property type="entry name" value="ABC_TRANSPORTER_1"/>
    <property type="match status" value="1"/>
</dbReference>
<keyword evidence="2" id="KW-0813">Transport</keyword>